<dbReference type="InterPro" id="IPR050781">
    <property type="entry name" value="CWC22_splicing_factor"/>
</dbReference>
<dbReference type="FunFam" id="2.130.10.10:FF:002008">
    <property type="entry name" value="Polyadenylation factor subunit 2"/>
    <property type="match status" value="1"/>
</dbReference>
<dbReference type="PROSITE" id="PS51366">
    <property type="entry name" value="MI"/>
    <property type="match status" value="1"/>
</dbReference>
<evidence type="ECO:0000313" key="17">
    <source>
        <dbReference type="EMBL" id="KYK60170.1"/>
    </source>
</evidence>
<dbReference type="InterPro" id="IPR003891">
    <property type="entry name" value="Initiation_fac_eIF4g_MI"/>
</dbReference>
<comment type="similarity">
    <text evidence="2">Belongs to the CWC22 family.</text>
</comment>
<evidence type="ECO:0000256" key="8">
    <source>
        <dbReference type="ARBA" id="ARBA00023187"/>
    </source>
</evidence>
<dbReference type="InterPro" id="IPR015943">
    <property type="entry name" value="WD40/YVTN_repeat-like_dom_sf"/>
</dbReference>
<comment type="caution">
    <text evidence="17">The sequence shown here is derived from an EMBL/GenBank/DDBJ whole genome shotgun (WGS) entry which is preliminary data.</text>
</comment>
<dbReference type="Pfam" id="PF02847">
    <property type="entry name" value="MA3"/>
    <property type="match status" value="1"/>
</dbReference>
<accession>A0A151GSX1</accession>
<feature type="region of interest" description="Disordered" evidence="15">
    <location>
        <begin position="627"/>
        <end position="647"/>
    </location>
</feature>
<dbReference type="SMART" id="SM00320">
    <property type="entry name" value="WD40"/>
    <property type="match status" value="7"/>
</dbReference>
<feature type="compositionally biased region" description="Basic and acidic residues" evidence="15">
    <location>
        <begin position="36"/>
        <end position="45"/>
    </location>
</feature>
<dbReference type="Pfam" id="PF02854">
    <property type="entry name" value="MIF4G"/>
    <property type="match status" value="1"/>
</dbReference>
<dbReference type="InterPro" id="IPR001680">
    <property type="entry name" value="WD40_rpt"/>
</dbReference>
<feature type="compositionally biased region" description="Basic and acidic residues" evidence="15">
    <location>
        <begin position="8"/>
        <end position="21"/>
    </location>
</feature>
<dbReference type="GO" id="GO:0007059">
    <property type="term" value="P:chromosome segregation"/>
    <property type="evidence" value="ECO:0007669"/>
    <property type="project" value="UniProtKB-KW"/>
</dbReference>
<feature type="compositionally biased region" description="Basic residues" evidence="15">
    <location>
        <begin position="1375"/>
        <end position="1385"/>
    </location>
</feature>
<evidence type="ECO:0000256" key="10">
    <source>
        <dbReference type="ARBA" id="ARBA00025498"/>
    </source>
</evidence>
<dbReference type="Pfam" id="PF00400">
    <property type="entry name" value="WD40"/>
    <property type="match status" value="6"/>
</dbReference>
<evidence type="ECO:0000256" key="15">
    <source>
        <dbReference type="SAM" id="MobiDB-lite"/>
    </source>
</evidence>
<keyword evidence="9" id="KW-0539">Nucleus</keyword>
<keyword evidence="4" id="KW-0507">mRNA processing</keyword>
<organism evidence="17 18">
    <name type="scientific">Drechmeria coniospora</name>
    <name type="common">Nematophagous fungus</name>
    <name type="synonym">Meria coniospora</name>
    <dbReference type="NCBI Taxonomy" id="98403"/>
    <lineage>
        <taxon>Eukaryota</taxon>
        <taxon>Fungi</taxon>
        <taxon>Dikarya</taxon>
        <taxon>Ascomycota</taxon>
        <taxon>Pezizomycotina</taxon>
        <taxon>Sordariomycetes</taxon>
        <taxon>Hypocreomycetidae</taxon>
        <taxon>Hypocreales</taxon>
        <taxon>Ophiocordycipitaceae</taxon>
        <taxon>Drechmeria</taxon>
    </lineage>
</organism>
<feature type="repeat" description="WD" evidence="14">
    <location>
        <begin position="979"/>
        <end position="1020"/>
    </location>
</feature>
<dbReference type="EMBL" id="LAYC01000001">
    <property type="protein sequence ID" value="KYK60170.1"/>
    <property type="molecule type" value="Genomic_DNA"/>
</dbReference>
<dbReference type="STRING" id="98403.A0A151GSX1"/>
<keyword evidence="18" id="KW-1185">Reference proteome</keyword>
<feature type="compositionally biased region" description="Basic and acidic residues" evidence="15">
    <location>
        <begin position="1351"/>
        <end position="1360"/>
    </location>
</feature>
<dbReference type="SMART" id="SM00544">
    <property type="entry name" value="MA3"/>
    <property type="match status" value="1"/>
</dbReference>
<dbReference type="SMART" id="SM00543">
    <property type="entry name" value="MIF4G"/>
    <property type="match status" value="1"/>
</dbReference>
<evidence type="ECO:0000259" key="16">
    <source>
        <dbReference type="PROSITE" id="PS51366"/>
    </source>
</evidence>
<keyword evidence="8" id="KW-0508">mRNA splicing</keyword>
<comment type="function">
    <text evidence="10">Required for 3'-end cleavage and polyadenylation of pre-mRNAs. Also involved in chromosome segregation where it has a role in chromosome attachment to the mitotic spindle.</text>
</comment>
<dbReference type="GO" id="GO:0000398">
    <property type="term" value="P:mRNA splicing, via spliceosome"/>
    <property type="evidence" value="ECO:0007669"/>
    <property type="project" value="TreeGrafter"/>
</dbReference>
<evidence type="ECO:0000313" key="18">
    <source>
        <dbReference type="Proteomes" id="UP000076580"/>
    </source>
</evidence>
<dbReference type="Proteomes" id="UP000076580">
    <property type="component" value="Chromosome 01"/>
</dbReference>
<feature type="compositionally biased region" description="Pro residues" evidence="15">
    <location>
        <begin position="1313"/>
        <end position="1324"/>
    </location>
</feature>
<dbReference type="PANTHER" id="PTHR18034:SF3">
    <property type="entry name" value="PRE-MRNA-SPLICING FACTOR CWC22 HOMOLOG"/>
    <property type="match status" value="1"/>
</dbReference>
<dbReference type="PROSITE" id="PS50082">
    <property type="entry name" value="WD_REPEATS_2"/>
    <property type="match status" value="6"/>
</dbReference>
<dbReference type="CDD" id="cd00200">
    <property type="entry name" value="WD40"/>
    <property type="match status" value="1"/>
</dbReference>
<protein>
    <recommendedName>
        <fullName evidence="11">Polyadenylation factor subunit 2</fullName>
    </recommendedName>
    <alternativeName>
        <fullName evidence="12 13">Pre-mRNA-splicing factor CWC22</fullName>
    </alternativeName>
</protein>
<evidence type="ECO:0000256" key="13">
    <source>
        <dbReference type="ARBA" id="ARBA00069506"/>
    </source>
</evidence>
<feature type="domain" description="MI" evidence="16">
    <location>
        <begin position="376"/>
        <end position="492"/>
    </location>
</feature>
<dbReference type="InterPro" id="IPR003890">
    <property type="entry name" value="MIF4G-like_typ-3"/>
</dbReference>
<feature type="repeat" description="WD" evidence="14">
    <location>
        <begin position="937"/>
        <end position="978"/>
    </location>
</feature>
<dbReference type="PANTHER" id="PTHR18034">
    <property type="entry name" value="CELL CYCLE CONTROL PROTEIN CWF22-RELATED"/>
    <property type="match status" value="1"/>
</dbReference>
<feature type="region of interest" description="Disordered" evidence="15">
    <location>
        <begin position="1313"/>
        <end position="1385"/>
    </location>
</feature>
<evidence type="ECO:0000256" key="3">
    <source>
        <dbReference type="ARBA" id="ARBA00022574"/>
    </source>
</evidence>
<comment type="subcellular location">
    <subcellularLocation>
        <location evidence="1">Nucleus</location>
    </subcellularLocation>
</comment>
<dbReference type="GeneID" id="63713948"/>
<evidence type="ECO:0000256" key="2">
    <source>
        <dbReference type="ARBA" id="ARBA00006856"/>
    </source>
</evidence>
<evidence type="ECO:0000256" key="5">
    <source>
        <dbReference type="ARBA" id="ARBA00022728"/>
    </source>
</evidence>
<evidence type="ECO:0000256" key="7">
    <source>
        <dbReference type="ARBA" id="ARBA00022829"/>
    </source>
</evidence>
<feature type="compositionally biased region" description="Low complexity" evidence="15">
    <location>
        <begin position="584"/>
        <end position="606"/>
    </location>
</feature>
<feature type="repeat" description="WD" evidence="14">
    <location>
        <begin position="1134"/>
        <end position="1165"/>
    </location>
</feature>
<dbReference type="GO" id="GO:0003723">
    <property type="term" value="F:RNA binding"/>
    <property type="evidence" value="ECO:0007669"/>
    <property type="project" value="InterPro"/>
</dbReference>
<dbReference type="InterPro" id="IPR036322">
    <property type="entry name" value="WD40_repeat_dom_sf"/>
</dbReference>
<feature type="region of interest" description="Disordered" evidence="15">
    <location>
        <begin position="332"/>
        <end position="363"/>
    </location>
</feature>
<feature type="region of interest" description="Disordered" evidence="15">
    <location>
        <begin position="1"/>
        <end position="45"/>
    </location>
</feature>
<evidence type="ECO:0000256" key="1">
    <source>
        <dbReference type="ARBA" id="ARBA00004123"/>
    </source>
</evidence>
<reference evidence="17 18" key="1">
    <citation type="journal article" date="2016" name="Sci. Rep.">
        <title>Insights into Adaptations to a Near-Obligate Nematode Endoparasitic Lifestyle from the Finished Genome of Drechmeria coniospora.</title>
        <authorList>
            <person name="Zhang L."/>
            <person name="Zhou Z."/>
            <person name="Guo Q."/>
            <person name="Fokkens L."/>
            <person name="Miskei M."/>
            <person name="Pocsi I."/>
            <person name="Zhang W."/>
            <person name="Chen M."/>
            <person name="Wang L."/>
            <person name="Sun Y."/>
            <person name="Donzelli B.G."/>
            <person name="Gibson D.M."/>
            <person name="Nelson D.R."/>
            <person name="Luo J.G."/>
            <person name="Rep M."/>
            <person name="Liu H."/>
            <person name="Yang S."/>
            <person name="Wang J."/>
            <person name="Krasnoff S.B."/>
            <person name="Xu Y."/>
            <person name="Molnar I."/>
            <person name="Lin M."/>
        </authorList>
    </citation>
    <scope>NUCLEOTIDE SEQUENCE [LARGE SCALE GENOMIC DNA]</scope>
    <source>
        <strain evidence="17 18">ARSEF 6962</strain>
    </source>
</reference>
<feature type="compositionally biased region" description="Pro residues" evidence="15">
    <location>
        <begin position="1336"/>
        <end position="1349"/>
    </location>
</feature>
<feature type="region of interest" description="Disordered" evidence="15">
    <location>
        <begin position="573"/>
        <end position="615"/>
    </location>
</feature>
<evidence type="ECO:0000256" key="6">
    <source>
        <dbReference type="ARBA" id="ARBA00022737"/>
    </source>
</evidence>
<dbReference type="RefSeq" id="XP_040659522.1">
    <property type="nucleotide sequence ID" value="XM_040798639.1"/>
</dbReference>
<dbReference type="SUPFAM" id="SSF48371">
    <property type="entry name" value="ARM repeat"/>
    <property type="match status" value="1"/>
</dbReference>
<evidence type="ECO:0000256" key="9">
    <source>
        <dbReference type="ARBA" id="ARBA00023242"/>
    </source>
</evidence>
<dbReference type="Gene3D" id="1.25.40.180">
    <property type="match status" value="1"/>
</dbReference>
<name>A0A151GSX1_DRECN</name>
<evidence type="ECO:0000256" key="4">
    <source>
        <dbReference type="ARBA" id="ARBA00022664"/>
    </source>
</evidence>
<feature type="compositionally biased region" description="Basic and acidic residues" evidence="15">
    <location>
        <begin position="771"/>
        <end position="780"/>
    </location>
</feature>
<dbReference type="InterPro" id="IPR016024">
    <property type="entry name" value="ARM-type_fold"/>
</dbReference>
<dbReference type="SUPFAM" id="SSF50978">
    <property type="entry name" value="WD40 repeat-like"/>
    <property type="match status" value="1"/>
</dbReference>
<keyword evidence="3 14" id="KW-0853">WD repeat</keyword>
<dbReference type="PROSITE" id="PS50294">
    <property type="entry name" value="WD_REPEATS_REGION"/>
    <property type="match status" value="4"/>
</dbReference>
<sequence>MASAGVDMPRRERGGHRDGGDSYRPQRPQRPQPPPRTEEEKQATAKAEYEKLLNMRSGGTYIPPARLRALQAQITDKTSKEYQRMAWEALKKSINGLINKVNTGNIKHIVPELFGENLVRGRGLFCRSIMKAQAASLPFTPIYAAMAAIVNTKLPQVGELLVKRLVMQFRKGFRRNDKSVCLSSTTFLAHLINQQVQHEMLAGQMLLLLLHKPTDDSVEIAVGFCREVGQYIEDMQPTIAMAVFDQFRNILHEADIDKRTQYMIEVLFQVRKDKFKDNPAIKEELDLVEEEDQITHQVNLEGELDVQDGLNIFKFDPSWEENEEAYRKLKAEILGEDSGDEDDDDDDGDEDESSDEEDEETKAMEIKDQSNVDLVNLRRTIYLTIMSSADPEEAVHKLMKINLPTGLESELPSMIIECCSQEKTYTKFFGLIGERFAKINRLWCDLFEQAFVKYYETIHRYENNKLRNIAQLFGHMLGVDAIGWHCMSVIHLNEDETTSSSRIFIKILFQAIVEETGLPKLRAKMNDPVMQPSLAGLLPRDNPRNIRFSINYFTSIGMGALTEEMREYLQNMPKPALPAPPAQDNSDSDSVSSYSSYTGSSYSRSPSPSPNRAKVATELRQELVSVAEPGASEAKEAVQREQVSVAATREKGQARELMDDDGMNEYLGNMLRAVGAAKRSRTQDTPLSVEYRILSDATASSKLQADKILPTSTPSQLLRSLAGTELLHHPHATHASARFHPIDRHLATTVSKLADSDEARLGEIVAMAYEPRGDPGDRGGQDGGHLKIRGRRPVTDYSATVIQWLRNRTASYKGGYTGEAERPSASYIVDMIPPAGRPVSAADTIPSKHLHSSLNKIKHPVNVVRWTPEGRRLLTASTSGEFTLWNGTGFNFETIMQAHDAAIRALEYSHSDDWLISGDHDGLIKYWQPNFNNVQSIHAHSDPIRDLAFSPNDSKFVSASDDSTLKVFDFAMGQMESKLEGHGWDAKTVDWHPTKGLLVSGSKDHLVKLWDPRTSRCLTTLHGHKSTITKVTFEKVRGMCLATSARDQTARVFDLRTMRDICLLKGHEKDISTLSFHPIHPNLLSTGGMDGSLFHYLLDTPNTPPGQALTVAPYDSMEPSTTPAQSVWPTHKVPFAHDYAIWSLDWHPLGHILATGSNDRITRFWTRARPGDVDVSQDRYHIGEAAAEAQGTWDRRGNRRQRQEEEQQEMEDEMEALVDQDAQKLAASGLPGIPGLPLGGGVPGLGAVPPPPPMIPGVGAGAGAPLPPPLFPLPGLNGAPPPPLPGLDPNNPLDPARLLEMMKKAGVPLPPPGALPPGLIPPPGNVLSLPGGFPLQIPPPPPPPPPPVPHVESDKGDTIRRRAPLPSQEESLRHEQRHGKYTRAR</sequence>
<dbReference type="FunFam" id="2.130.10.10:FF:001039">
    <property type="entry name" value="Polyadenylation factor subunit 2"/>
    <property type="match status" value="1"/>
</dbReference>
<dbReference type="Gene3D" id="2.130.10.10">
    <property type="entry name" value="YVTN repeat-like/Quinoprotein amine dehydrogenase"/>
    <property type="match status" value="2"/>
</dbReference>
<feature type="repeat" description="WD" evidence="14">
    <location>
        <begin position="896"/>
        <end position="928"/>
    </location>
</feature>
<evidence type="ECO:0000256" key="11">
    <source>
        <dbReference type="ARBA" id="ARBA00026154"/>
    </source>
</evidence>
<feature type="repeat" description="WD" evidence="14">
    <location>
        <begin position="1021"/>
        <end position="1063"/>
    </location>
</feature>
<feature type="compositionally biased region" description="Acidic residues" evidence="15">
    <location>
        <begin position="334"/>
        <end position="360"/>
    </location>
</feature>
<keyword evidence="6" id="KW-0677">Repeat</keyword>
<dbReference type="FunFam" id="1.25.40.180:FF:000004">
    <property type="entry name" value="pre-mRNA-splicing factor CWC22 homolog"/>
    <property type="match status" value="1"/>
</dbReference>
<feature type="repeat" description="WD" evidence="14">
    <location>
        <begin position="854"/>
        <end position="886"/>
    </location>
</feature>
<evidence type="ECO:0000256" key="12">
    <source>
        <dbReference type="ARBA" id="ARBA00040804"/>
    </source>
</evidence>
<proteinExistence type="inferred from homology"/>
<dbReference type="InParanoid" id="A0A151GSX1"/>
<feature type="compositionally biased region" description="Basic and acidic residues" evidence="15">
    <location>
        <begin position="1193"/>
        <end position="1205"/>
    </location>
</feature>
<keyword evidence="5" id="KW-0747">Spliceosome</keyword>
<gene>
    <name evidence="17" type="ORF">DCS_01305</name>
</gene>
<evidence type="ECO:0000256" key="14">
    <source>
        <dbReference type="PROSITE-ProRule" id="PRU00221"/>
    </source>
</evidence>
<keyword evidence="7" id="KW-0159">Chromosome partition</keyword>
<feature type="region of interest" description="Disordered" evidence="15">
    <location>
        <begin position="1187"/>
        <end position="1212"/>
    </location>
</feature>
<dbReference type="GO" id="GO:0071013">
    <property type="term" value="C:catalytic step 2 spliceosome"/>
    <property type="evidence" value="ECO:0007669"/>
    <property type="project" value="TreeGrafter"/>
</dbReference>
<feature type="region of interest" description="Disordered" evidence="15">
    <location>
        <begin position="770"/>
        <end position="789"/>
    </location>
</feature>